<comment type="caution">
    <text evidence="1">The sequence shown here is derived from an EMBL/GenBank/DDBJ whole genome shotgun (WGS) entry which is preliminary data.</text>
</comment>
<protein>
    <submittedName>
        <fullName evidence="1">Uncharacterized protein</fullName>
    </submittedName>
</protein>
<accession>A0ACC3AHM9</accession>
<evidence type="ECO:0000313" key="1">
    <source>
        <dbReference type="EMBL" id="KAJ9662599.1"/>
    </source>
</evidence>
<keyword evidence="2" id="KW-1185">Reference proteome</keyword>
<sequence length="890" mass="100600">MQSLAHRIYEEHERRWSEAEPEIIPPPTRIAQIDDLFETPDSVPSRPCVASTGFQEVEWRTQVSNQVISEEHESEVALARAVSCVDPLTRSASRNEPWEQQALSTSPEQSGSPPLYHKLPVAEAPHVNLQDTSFLTTSVAQTQRTDSEQTNRQRLSRTSTHFRRSQRRHGSLRHTPESGVRLRRGSSITGTATWQPQSVHYRVRTQSFVSTLSGASVYTGEVELMNDDVPEKKVSVPRPHPTVTTFQIKFPDDVTRSFSLDKINEHDDVDLLASWRRRVFRLAPLATFLAMGSYFAYFGYRIFCTVSAQQKYHRTYVMAWIFICSELMVAIPAFFHNSYALLAARGRVRAKLRLRGNVVPTVDVLVTCCKEDVEVILDTVRAACVVDYPQSRFRVVVCDDGADPDLRAAVEELSLDYPYLYYHARIKVKGKPHHFKAGNLIAATEMTETLPGGGGEFIAALDADMIPEPDWLRCIIAHMVDDPGMGLVCPPQSFYNVPNSDPLVQSLDAFVHVMEPTKDANGVAWCTGSGYAIRRSALKSIGGWPTGSLAEDVYTSSKLLGAGWRTAFVHEALQFGTVPDTYTGHLKQRTRWTLGTLQTALKLKFCLYGSAIGKMTFLQRLSGFIFTIDAFFKIFLQIALLTIPIVLISGRTLVAYANSHQLWWQTRLAFINLVLTRTHDFVAYIPSGYRLAQRATGAQMWMAPYHSMTILRSFILPSWLGGKPMAFSSSGSLKSELNERDISRRAPLHRRIITMLWGCDCYFHVAYVCFALTAVSLSISRAFQYTATNDRLVYLLTHAFWPPMLWLLCLTAYCVPIAYMLFPPTMPDREELLERDEKTGVARPKTYWKGQRWRKWGFWHETQYTICTLYTTGIFIIGFVISGGHTGAIF</sequence>
<proteinExistence type="predicted"/>
<dbReference type="Proteomes" id="UP001172386">
    <property type="component" value="Unassembled WGS sequence"/>
</dbReference>
<organism evidence="1 2">
    <name type="scientific">Neophaeococcomyces mojaviensis</name>
    <dbReference type="NCBI Taxonomy" id="3383035"/>
    <lineage>
        <taxon>Eukaryota</taxon>
        <taxon>Fungi</taxon>
        <taxon>Dikarya</taxon>
        <taxon>Ascomycota</taxon>
        <taxon>Pezizomycotina</taxon>
        <taxon>Eurotiomycetes</taxon>
        <taxon>Chaetothyriomycetidae</taxon>
        <taxon>Chaetothyriales</taxon>
        <taxon>Chaetothyriales incertae sedis</taxon>
        <taxon>Neophaeococcomyces</taxon>
    </lineage>
</organism>
<gene>
    <name evidence="1" type="ORF">H2198_001271</name>
</gene>
<evidence type="ECO:0000313" key="2">
    <source>
        <dbReference type="Proteomes" id="UP001172386"/>
    </source>
</evidence>
<reference evidence="1" key="1">
    <citation type="submission" date="2022-10" db="EMBL/GenBank/DDBJ databases">
        <title>Culturing micro-colonial fungi from biological soil crusts in the Mojave desert and describing Neophaeococcomyces mojavensis, and introducing the new genera and species Taxawa tesnikishii.</title>
        <authorList>
            <person name="Kurbessoian T."/>
            <person name="Stajich J.E."/>
        </authorList>
    </citation>
    <scope>NUCLEOTIDE SEQUENCE</scope>
    <source>
        <strain evidence="1">JES_112</strain>
    </source>
</reference>
<dbReference type="EMBL" id="JAPDRQ010000014">
    <property type="protein sequence ID" value="KAJ9662599.1"/>
    <property type="molecule type" value="Genomic_DNA"/>
</dbReference>
<name>A0ACC3AHM9_9EURO</name>